<proteinExistence type="predicted"/>
<dbReference type="PROSITE" id="PS50977">
    <property type="entry name" value="HTH_TETR_2"/>
    <property type="match status" value="1"/>
</dbReference>
<sequence>MREKNNVEDGRHLRSIITRNKIIKASHLVFSREGFRNTTVKQIMEQANIGYGTFYGHFKGKDDLFIVLMEDVMNKFFEIANTPFFPITRNEAKEIIYTQVLDFLQIADTEREIMKVFSEAIGLSTIVNEKWEEIRLRFIQSITKDITYAQLKGLARTDLKAEIVAQSWFFSNENYQWEIVFNNNNFSLEEVAATLTTMYVEAIYKEKKQ</sequence>
<dbReference type="KEGG" id="nnv:QNH39_24860"/>
<name>A0AA95MPX0_9BACI</name>
<dbReference type="GO" id="GO:0003677">
    <property type="term" value="F:DNA binding"/>
    <property type="evidence" value="ECO:0007669"/>
    <property type="project" value="UniProtKB-UniRule"/>
</dbReference>
<evidence type="ECO:0000256" key="3">
    <source>
        <dbReference type="PROSITE-ProRule" id="PRU00335"/>
    </source>
</evidence>
<dbReference type="InterPro" id="IPR009057">
    <property type="entry name" value="Homeodomain-like_sf"/>
</dbReference>
<keyword evidence="2 3" id="KW-0238">DNA-binding</keyword>
<dbReference type="InterPro" id="IPR023772">
    <property type="entry name" value="DNA-bd_HTH_TetR-type_CS"/>
</dbReference>
<evidence type="ECO:0000259" key="4">
    <source>
        <dbReference type="PROSITE" id="PS50977"/>
    </source>
</evidence>
<keyword evidence="6" id="KW-1185">Reference proteome</keyword>
<keyword evidence="1" id="KW-0678">Repressor</keyword>
<evidence type="ECO:0000313" key="6">
    <source>
        <dbReference type="Proteomes" id="UP001178288"/>
    </source>
</evidence>
<dbReference type="Proteomes" id="UP001178288">
    <property type="component" value="Chromosome"/>
</dbReference>
<dbReference type="PROSITE" id="PS01081">
    <property type="entry name" value="HTH_TETR_1"/>
    <property type="match status" value="1"/>
</dbReference>
<evidence type="ECO:0000256" key="1">
    <source>
        <dbReference type="ARBA" id="ARBA00022491"/>
    </source>
</evidence>
<organism evidence="5 6">
    <name type="scientific">Neobacillus novalis</name>
    <dbReference type="NCBI Taxonomy" id="220687"/>
    <lineage>
        <taxon>Bacteria</taxon>
        <taxon>Bacillati</taxon>
        <taxon>Bacillota</taxon>
        <taxon>Bacilli</taxon>
        <taxon>Bacillales</taxon>
        <taxon>Bacillaceae</taxon>
        <taxon>Neobacillus</taxon>
    </lineage>
</organism>
<dbReference type="EMBL" id="CP126114">
    <property type="protein sequence ID" value="WHY85795.1"/>
    <property type="molecule type" value="Genomic_DNA"/>
</dbReference>
<dbReference type="InterPro" id="IPR050624">
    <property type="entry name" value="HTH-type_Tx_Regulator"/>
</dbReference>
<dbReference type="Gene3D" id="1.10.10.60">
    <property type="entry name" value="Homeodomain-like"/>
    <property type="match status" value="1"/>
</dbReference>
<dbReference type="Pfam" id="PF00440">
    <property type="entry name" value="TetR_N"/>
    <property type="match status" value="1"/>
</dbReference>
<feature type="DNA-binding region" description="H-T-H motif" evidence="3">
    <location>
        <begin position="39"/>
        <end position="58"/>
    </location>
</feature>
<dbReference type="PRINTS" id="PR00455">
    <property type="entry name" value="HTHTETR"/>
</dbReference>
<dbReference type="PANTHER" id="PTHR43479">
    <property type="entry name" value="ACREF/ENVCD OPERON REPRESSOR-RELATED"/>
    <property type="match status" value="1"/>
</dbReference>
<dbReference type="PANTHER" id="PTHR43479:SF7">
    <property type="entry name" value="TETR-FAMILY TRANSCRIPTIONAL REGULATOR"/>
    <property type="match status" value="1"/>
</dbReference>
<evidence type="ECO:0000256" key="2">
    <source>
        <dbReference type="ARBA" id="ARBA00023125"/>
    </source>
</evidence>
<dbReference type="SUPFAM" id="SSF46689">
    <property type="entry name" value="Homeodomain-like"/>
    <property type="match status" value="1"/>
</dbReference>
<evidence type="ECO:0000313" key="5">
    <source>
        <dbReference type="EMBL" id="WHY85795.1"/>
    </source>
</evidence>
<accession>A0AA95MPX0</accession>
<gene>
    <name evidence="5" type="ORF">QNH39_24860</name>
</gene>
<feature type="domain" description="HTH tetR-type" evidence="4">
    <location>
        <begin position="16"/>
        <end position="76"/>
    </location>
</feature>
<dbReference type="Gene3D" id="1.10.357.10">
    <property type="entry name" value="Tetracycline Repressor, domain 2"/>
    <property type="match status" value="1"/>
</dbReference>
<dbReference type="SUPFAM" id="SSF48498">
    <property type="entry name" value="Tetracyclin repressor-like, C-terminal domain"/>
    <property type="match status" value="1"/>
</dbReference>
<dbReference type="Pfam" id="PF21313">
    <property type="entry name" value="EthR_C"/>
    <property type="match status" value="1"/>
</dbReference>
<dbReference type="InterPro" id="IPR001647">
    <property type="entry name" value="HTH_TetR"/>
</dbReference>
<dbReference type="InterPro" id="IPR036271">
    <property type="entry name" value="Tet_transcr_reg_TetR-rel_C_sf"/>
</dbReference>
<dbReference type="AlphaFoldDB" id="A0AA95MPX0"/>
<dbReference type="InterPro" id="IPR049397">
    <property type="entry name" value="EthR_C"/>
</dbReference>
<protein>
    <submittedName>
        <fullName evidence="5">TetR/AcrR family transcriptional regulator</fullName>
    </submittedName>
</protein>
<reference evidence="5" key="1">
    <citation type="submission" date="2023-05" db="EMBL/GenBank/DDBJ databases">
        <title>Comparative genomics of Bacillaceae isolates and their secondary metabolite potential.</title>
        <authorList>
            <person name="Song L."/>
            <person name="Nielsen L.J."/>
            <person name="Mohite O."/>
            <person name="Xu X."/>
            <person name="Weber T."/>
            <person name="Kovacs A.T."/>
        </authorList>
    </citation>
    <scope>NUCLEOTIDE SEQUENCE</scope>
    <source>
        <strain evidence="5">XLM17</strain>
    </source>
</reference>
<dbReference type="RefSeq" id="WP_066092824.1">
    <property type="nucleotide sequence ID" value="NZ_CP126114.1"/>
</dbReference>